<protein>
    <submittedName>
        <fullName evidence="5">23S rRNA (Guanosine-2'-O-)-methyltransferase rlmB</fullName>
        <ecNumber evidence="5">2.1.1.-</ecNumber>
    </submittedName>
</protein>
<evidence type="ECO:0000259" key="4">
    <source>
        <dbReference type="SMART" id="SM00967"/>
    </source>
</evidence>
<keyword evidence="2 5" id="KW-0808">Transferase</keyword>
<dbReference type="HOGENOM" id="CLU_667101_0_0_5"/>
<dbReference type="PATRIC" id="fig|1294273.3.peg.2266"/>
<dbReference type="Gene3D" id="3.30.1330.30">
    <property type="match status" value="1"/>
</dbReference>
<evidence type="ECO:0000256" key="1">
    <source>
        <dbReference type="ARBA" id="ARBA00022603"/>
    </source>
</evidence>
<dbReference type="Gene3D" id="3.40.1280.10">
    <property type="match status" value="1"/>
</dbReference>
<dbReference type="GO" id="GO:0003723">
    <property type="term" value="F:RNA binding"/>
    <property type="evidence" value="ECO:0007669"/>
    <property type="project" value="InterPro"/>
</dbReference>
<gene>
    <name evidence="5" type="ORF">roselon_02295</name>
</gene>
<evidence type="ECO:0000313" key="6">
    <source>
        <dbReference type="Proteomes" id="UP000019593"/>
    </source>
</evidence>
<dbReference type="Pfam" id="PF00588">
    <property type="entry name" value="SpoU_methylase"/>
    <property type="match status" value="1"/>
</dbReference>
<dbReference type="InterPro" id="IPR013123">
    <property type="entry name" value="SpoU_subst-bd"/>
</dbReference>
<proteinExistence type="predicted"/>
<dbReference type="GO" id="GO:0005829">
    <property type="term" value="C:cytosol"/>
    <property type="evidence" value="ECO:0007669"/>
    <property type="project" value="TreeGrafter"/>
</dbReference>
<dbReference type="InterPro" id="IPR029064">
    <property type="entry name" value="Ribosomal_eL30-like_sf"/>
</dbReference>
<dbReference type="GO" id="GO:0008173">
    <property type="term" value="F:RNA methyltransferase activity"/>
    <property type="evidence" value="ECO:0007669"/>
    <property type="project" value="InterPro"/>
</dbReference>
<feature type="region of interest" description="Disordered" evidence="3">
    <location>
        <begin position="85"/>
        <end position="128"/>
    </location>
</feature>
<dbReference type="SUPFAM" id="SSF75217">
    <property type="entry name" value="alpha/beta knot"/>
    <property type="match status" value="1"/>
</dbReference>
<organism evidence="5 6">
    <name type="scientific">Roseicyclus elongatus DSM 19469</name>
    <dbReference type="NCBI Taxonomy" id="1294273"/>
    <lineage>
        <taxon>Bacteria</taxon>
        <taxon>Pseudomonadati</taxon>
        <taxon>Pseudomonadota</taxon>
        <taxon>Alphaproteobacteria</taxon>
        <taxon>Rhodobacterales</taxon>
        <taxon>Roseobacteraceae</taxon>
        <taxon>Roseicyclus</taxon>
    </lineage>
</organism>
<reference evidence="5 6" key="1">
    <citation type="submission" date="2013-03" db="EMBL/GenBank/DDBJ databases">
        <authorList>
            <person name="Fiebig A."/>
            <person name="Goeker M."/>
            <person name="Klenk H.-P.P."/>
        </authorList>
    </citation>
    <scope>NUCLEOTIDE SEQUENCE [LARGE SCALE GENOMIC DNA]</scope>
    <source>
        <strain evidence="6">DSM 19469</strain>
    </source>
</reference>
<evidence type="ECO:0000313" key="5">
    <source>
        <dbReference type="EMBL" id="AHM04631.1"/>
    </source>
</evidence>
<feature type="region of interest" description="Disordered" evidence="3">
    <location>
        <begin position="340"/>
        <end position="370"/>
    </location>
</feature>
<dbReference type="PANTHER" id="PTHR46429:SF1">
    <property type="entry name" value="23S RRNA (GUANOSINE-2'-O-)-METHYLTRANSFERASE RLMB"/>
    <property type="match status" value="1"/>
</dbReference>
<dbReference type="KEGG" id="red:roselon_02295"/>
<dbReference type="SMART" id="SM00967">
    <property type="entry name" value="SpoU_sub_bind"/>
    <property type="match status" value="1"/>
</dbReference>
<accession>W8S6U3</accession>
<sequence length="412" mass="43172">MRNTASDVRARKVLLRDSVKPLTSGTSVTRHLQNPPVFRRSVAACVGQPLVLHGILDGLPSMSGPVIGKLTTGVIIMPQPVNCSRGKGSGISSRPVPHRGPQRNHLGDARPGSGEVVGDPGIEPGMGLPGGVTVRCRTLQHVARRDGLDNGALGGRQLQIARIRASGLAFRVAPRNAKLSVTQKDRAMARKPTWVIEKERGKRAAAAETVWLFGLHAVRDALLNPKREKLRLVVTRNAEAKLSDAIAQGGLSPELADARKFPVPLDAGSVHQGAALEVRPLDWGALDDLVTAGSGAPCVVLLDRVSDPHNVGAILRSAEVFGARAVIAPARHSAPETGALAKTASGGAGTPTLSAGGESGKHDGASARHGFCPYRSRWRRGCRHRRGGGAGRNAPRRVGDGCRGAGSTRPDP</sequence>
<dbReference type="eggNOG" id="COG0566">
    <property type="taxonomic scope" value="Bacteria"/>
</dbReference>
<feature type="region of interest" description="Disordered" evidence="3">
    <location>
        <begin position="382"/>
        <end position="412"/>
    </location>
</feature>
<dbReference type="EMBL" id="CP004372">
    <property type="protein sequence ID" value="AHM04631.1"/>
    <property type="molecule type" value="Genomic_DNA"/>
</dbReference>
<dbReference type="GO" id="GO:0032259">
    <property type="term" value="P:methylation"/>
    <property type="evidence" value="ECO:0007669"/>
    <property type="project" value="UniProtKB-KW"/>
</dbReference>
<dbReference type="InterPro" id="IPR029026">
    <property type="entry name" value="tRNA_m1G_MTases_N"/>
</dbReference>
<keyword evidence="6" id="KW-1185">Reference proteome</keyword>
<evidence type="ECO:0000256" key="3">
    <source>
        <dbReference type="SAM" id="MobiDB-lite"/>
    </source>
</evidence>
<dbReference type="GO" id="GO:0006396">
    <property type="term" value="P:RNA processing"/>
    <property type="evidence" value="ECO:0007669"/>
    <property type="project" value="InterPro"/>
</dbReference>
<feature type="domain" description="RNA 2-O ribose methyltransferase substrate binding" evidence="4">
    <location>
        <begin position="211"/>
        <end position="284"/>
    </location>
</feature>
<dbReference type="AlphaFoldDB" id="W8S6U3"/>
<dbReference type="STRING" id="1294273.roselon_02295"/>
<keyword evidence="1 5" id="KW-0489">Methyltransferase</keyword>
<evidence type="ECO:0000256" key="2">
    <source>
        <dbReference type="ARBA" id="ARBA00022679"/>
    </source>
</evidence>
<dbReference type="InterPro" id="IPR029028">
    <property type="entry name" value="Alpha/beta_knot_MTases"/>
</dbReference>
<dbReference type="SUPFAM" id="SSF55315">
    <property type="entry name" value="L30e-like"/>
    <property type="match status" value="1"/>
</dbReference>
<dbReference type="InterPro" id="IPR004441">
    <property type="entry name" value="rRNA_MeTrfase_TrmH"/>
</dbReference>
<dbReference type="PANTHER" id="PTHR46429">
    <property type="entry name" value="23S RRNA (GUANOSINE-2'-O-)-METHYLTRANSFERASE RLMB"/>
    <property type="match status" value="1"/>
</dbReference>
<dbReference type="EC" id="2.1.1.-" evidence="5"/>
<dbReference type="Proteomes" id="UP000019593">
    <property type="component" value="Chromosome"/>
</dbReference>
<dbReference type="InterPro" id="IPR001537">
    <property type="entry name" value="SpoU_MeTrfase"/>
</dbReference>
<name>W8S6U3_9RHOB</name>